<evidence type="ECO:0000313" key="3">
    <source>
        <dbReference type="Proteomes" id="UP000177457"/>
    </source>
</evidence>
<dbReference type="Proteomes" id="UP000177457">
    <property type="component" value="Unassembled WGS sequence"/>
</dbReference>
<protein>
    <submittedName>
        <fullName evidence="2">Uncharacterized protein</fullName>
    </submittedName>
</protein>
<accession>A0A1F6MRU0</accession>
<dbReference type="STRING" id="1798683.A3C90_03445"/>
<sequence>MPKLDTNARNLPGHAARTRQGTLRKIRGDTEMKTLESRYGVDFGVNGSMRWDTYKEKYGVTSVRDALKKAGK</sequence>
<reference evidence="2 3" key="1">
    <citation type="journal article" date="2016" name="Nat. Commun.">
        <title>Thousands of microbial genomes shed light on interconnected biogeochemical processes in an aquifer system.</title>
        <authorList>
            <person name="Anantharaman K."/>
            <person name="Brown C.T."/>
            <person name="Hug L.A."/>
            <person name="Sharon I."/>
            <person name="Castelle C.J."/>
            <person name="Probst A.J."/>
            <person name="Thomas B.C."/>
            <person name="Singh A."/>
            <person name="Wilkins M.J."/>
            <person name="Karaoz U."/>
            <person name="Brodie E.L."/>
            <person name="Williams K.H."/>
            <person name="Hubbard S.S."/>
            <person name="Banfield J.F."/>
        </authorList>
    </citation>
    <scope>NUCLEOTIDE SEQUENCE [LARGE SCALE GENOMIC DNA]</scope>
</reference>
<proteinExistence type="predicted"/>
<comment type="caution">
    <text evidence="2">The sequence shown here is derived from an EMBL/GenBank/DDBJ whole genome shotgun (WGS) entry which is preliminary data.</text>
</comment>
<organism evidence="2 3">
    <name type="scientific">Candidatus Magasanikbacteria bacterium RIFCSPHIGHO2_02_FULL_51_14</name>
    <dbReference type="NCBI Taxonomy" id="1798683"/>
    <lineage>
        <taxon>Bacteria</taxon>
        <taxon>Candidatus Magasanikiibacteriota</taxon>
    </lineage>
</organism>
<feature type="region of interest" description="Disordered" evidence="1">
    <location>
        <begin position="1"/>
        <end position="24"/>
    </location>
</feature>
<gene>
    <name evidence="2" type="ORF">A3C90_03445</name>
</gene>
<name>A0A1F6MRU0_9BACT</name>
<evidence type="ECO:0000256" key="1">
    <source>
        <dbReference type="SAM" id="MobiDB-lite"/>
    </source>
</evidence>
<dbReference type="EMBL" id="MFQE01000001">
    <property type="protein sequence ID" value="OGH74143.1"/>
    <property type="molecule type" value="Genomic_DNA"/>
</dbReference>
<dbReference type="AlphaFoldDB" id="A0A1F6MRU0"/>
<evidence type="ECO:0000313" key="2">
    <source>
        <dbReference type="EMBL" id="OGH74143.1"/>
    </source>
</evidence>